<dbReference type="OMA" id="CSEDYTP"/>
<dbReference type="EMBL" id="GL377303">
    <property type="protein sequence ID" value="EFJ00735.1"/>
    <property type="molecule type" value="Genomic_DNA"/>
</dbReference>
<dbReference type="Proteomes" id="UP000007431">
    <property type="component" value="Unassembled WGS sequence"/>
</dbReference>
<organism evidence="3">
    <name type="scientific">Schizophyllum commune (strain H4-8 / FGSC 9210)</name>
    <name type="common">Split gill fungus</name>
    <dbReference type="NCBI Taxonomy" id="578458"/>
    <lineage>
        <taxon>Eukaryota</taxon>
        <taxon>Fungi</taxon>
        <taxon>Dikarya</taxon>
        <taxon>Basidiomycota</taxon>
        <taxon>Agaricomycotina</taxon>
        <taxon>Agaricomycetes</taxon>
        <taxon>Agaricomycetidae</taxon>
        <taxon>Agaricales</taxon>
        <taxon>Schizophyllaceae</taxon>
        <taxon>Schizophyllum</taxon>
    </lineage>
</organism>
<keyword evidence="3" id="KW-1185">Reference proteome</keyword>
<dbReference type="SMART" id="SM00220">
    <property type="entry name" value="S_TKc"/>
    <property type="match status" value="1"/>
</dbReference>
<dbReference type="GO" id="GO:0004672">
    <property type="term" value="F:protein kinase activity"/>
    <property type="evidence" value="ECO:0007669"/>
    <property type="project" value="InterPro"/>
</dbReference>
<reference evidence="2 3" key="1">
    <citation type="journal article" date="2010" name="Nat. Biotechnol.">
        <title>Genome sequence of the model mushroom Schizophyllum commune.</title>
        <authorList>
            <person name="Ohm R.A."/>
            <person name="de Jong J.F."/>
            <person name="Lugones L.G."/>
            <person name="Aerts A."/>
            <person name="Kothe E."/>
            <person name="Stajich J.E."/>
            <person name="de Vries R.P."/>
            <person name="Record E."/>
            <person name="Levasseur A."/>
            <person name="Baker S.E."/>
            <person name="Bartholomew K.A."/>
            <person name="Coutinho P.M."/>
            <person name="Erdmann S."/>
            <person name="Fowler T.J."/>
            <person name="Gathman A.C."/>
            <person name="Lombard V."/>
            <person name="Henrissat B."/>
            <person name="Knabe N."/>
            <person name="Kuees U."/>
            <person name="Lilly W.W."/>
            <person name="Lindquist E."/>
            <person name="Lucas S."/>
            <person name="Magnuson J.K."/>
            <person name="Piumi F."/>
            <person name="Raudaskoski M."/>
            <person name="Salamov A."/>
            <person name="Schmutz J."/>
            <person name="Schwarze F.W.M.R."/>
            <person name="vanKuyk P.A."/>
            <person name="Horton J.S."/>
            <person name="Grigoriev I.V."/>
            <person name="Woesten H.A.B."/>
        </authorList>
    </citation>
    <scope>NUCLEOTIDE SEQUENCE [LARGE SCALE GENOMIC DNA]</scope>
    <source>
        <strain evidence="3">H4-8 / FGSC 9210</strain>
    </source>
</reference>
<evidence type="ECO:0000313" key="3">
    <source>
        <dbReference type="Proteomes" id="UP000007431"/>
    </source>
</evidence>
<dbReference type="PROSITE" id="PS50011">
    <property type="entry name" value="PROTEIN_KINASE_DOM"/>
    <property type="match status" value="1"/>
</dbReference>
<proteinExistence type="predicted"/>
<evidence type="ECO:0000313" key="2">
    <source>
        <dbReference type="EMBL" id="EFJ00735.1"/>
    </source>
</evidence>
<dbReference type="Gene3D" id="1.10.510.10">
    <property type="entry name" value="Transferase(Phosphotransferase) domain 1"/>
    <property type="match status" value="1"/>
</dbReference>
<dbReference type="VEuPathDB" id="FungiDB:SCHCODRAFT_02563597"/>
<evidence type="ECO:0000259" key="1">
    <source>
        <dbReference type="PROSITE" id="PS50011"/>
    </source>
</evidence>
<dbReference type="InParanoid" id="D8PUJ3"/>
<gene>
    <name evidence="2" type="ORF">SCHCODRAFT_52055</name>
</gene>
<dbReference type="AlphaFoldDB" id="D8PUJ3"/>
<dbReference type="GO" id="GO:0005524">
    <property type="term" value="F:ATP binding"/>
    <property type="evidence" value="ECO:0007669"/>
    <property type="project" value="InterPro"/>
</dbReference>
<dbReference type="HOGENOM" id="CLU_044121_2_1_1"/>
<protein>
    <recommendedName>
        <fullName evidence="1">Protein kinase domain-containing protein</fullName>
    </recommendedName>
</protein>
<sequence>MTATLRTREKHEISDARRRISQVEPAEQWWVDHRSWLENRGYLLRPRFTPGWSPSWHDPKVNSEDAEDRFPADPNVLDATKLPFGEPVMLKRVNKLQSKEVEITAMLSSPALLKDPRNHCIPVYDVLEIPDDDNLRILVLPLLRKYDDPPFDTVGEVVDCLRQVLECVHFLHEHNIVHGDFHRLNIMMDASPLFPVPFHPLRQTMRRDFKGTAEAAYTRTERPVKYYIIDFGLSIRYNSVDPPPSEVPVLGGDKSVPEFKGDDPSKRYGGLSKPYNPFPTDVYCLGNWIREDFLDKTGEVIRSKKLGFEFLRPLVDDMTQADPSKRPNMDQVAERFESIVSSLSSSKLRSRVAKANDHPLYNMYWATKHWARRIKLVALRRPALPSPDP</sequence>
<name>D8PUJ3_SCHCM</name>
<dbReference type="STRING" id="578458.D8PUJ3"/>
<dbReference type="eggNOG" id="ENOG502SIC4">
    <property type="taxonomic scope" value="Eukaryota"/>
</dbReference>
<accession>D8PUJ3</accession>
<feature type="domain" description="Protein kinase" evidence="1">
    <location>
        <begin position="1"/>
        <end position="340"/>
    </location>
</feature>
<dbReference type="SUPFAM" id="SSF56112">
    <property type="entry name" value="Protein kinase-like (PK-like)"/>
    <property type="match status" value="1"/>
</dbReference>
<dbReference type="InterPro" id="IPR000719">
    <property type="entry name" value="Prot_kinase_dom"/>
</dbReference>
<dbReference type="InterPro" id="IPR011009">
    <property type="entry name" value="Kinase-like_dom_sf"/>
</dbReference>